<dbReference type="GO" id="GO:0006950">
    <property type="term" value="P:response to stress"/>
    <property type="evidence" value="ECO:0007669"/>
    <property type="project" value="TreeGrafter"/>
</dbReference>
<evidence type="ECO:0000256" key="2">
    <source>
        <dbReference type="ARBA" id="ARBA00023125"/>
    </source>
</evidence>
<dbReference type="InterPro" id="IPR039422">
    <property type="entry name" value="MarR/SlyA-like"/>
</dbReference>
<dbReference type="GO" id="GO:0003677">
    <property type="term" value="F:DNA binding"/>
    <property type="evidence" value="ECO:0007669"/>
    <property type="project" value="UniProtKB-KW"/>
</dbReference>
<name>A0A2W7I3L0_9PROT</name>
<comment type="caution">
    <text evidence="5">The sequence shown here is derived from an EMBL/GenBank/DDBJ whole genome shotgun (WGS) entry which is preliminary data.</text>
</comment>
<dbReference type="EMBL" id="QKYU01000027">
    <property type="protein sequence ID" value="PZW39825.1"/>
    <property type="molecule type" value="Genomic_DNA"/>
</dbReference>
<dbReference type="InterPro" id="IPR036388">
    <property type="entry name" value="WH-like_DNA-bd_sf"/>
</dbReference>
<dbReference type="PANTHER" id="PTHR33164">
    <property type="entry name" value="TRANSCRIPTIONAL REGULATOR, MARR FAMILY"/>
    <property type="match status" value="1"/>
</dbReference>
<evidence type="ECO:0000313" key="6">
    <source>
        <dbReference type="Proteomes" id="UP000249688"/>
    </source>
</evidence>
<organism evidence="5 6">
    <name type="scientific">Humitalea rosea</name>
    <dbReference type="NCBI Taxonomy" id="990373"/>
    <lineage>
        <taxon>Bacteria</taxon>
        <taxon>Pseudomonadati</taxon>
        <taxon>Pseudomonadota</taxon>
        <taxon>Alphaproteobacteria</taxon>
        <taxon>Acetobacterales</taxon>
        <taxon>Roseomonadaceae</taxon>
        <taxon>Humitalea</taxon>
    </lineage>
</organism>
<dbReference type="SMART" id="SM00347">
    <property type="entry name" value="HTH_MARR"/>
    <property type="match status" value="1"/>
</dbReference>
<proteinExistence type="predicted"/>
<reference evidence="5 6" key="1">
    <citation type="submission" date="2018-06" db="EMBL/GenBank/DDBJ databases">
        <title>Genomic Encyclopedia of Archaeal and Bacterial Type Strains, Phase II (KMG-II): from individual species to whole genera.</title>
        <authorList>
            <person name="Goeker M."/>
        </authorList>
    </citation>
    <scope>NUCLEOTIDE SEQUENCE [LARGE SCALE GENOMIC DNA]</scope>
    <source>
        <strain evidence="5 6">DSM 24525</strain>
    </source>
</reference>
<dbReference type="RefSeq" id="WP_111399938.1">
    <property type="nucleotide sequence ID" value="NZ_QKYU01000027.1"/>
</dbReference>
<evidence type="ECO:0000256" key="3">
    <source>
        <dbReference type="ARBA" id="ARBA00023163"/>
    </source>
</evidence>
<evidence type="ECO:0000256" key="1">
    <source>
        <dbReference type="ARBA" id="ARBA00023015"/>
    </source>
</evidence>
<dbReference type="GO" id="GO:0003700">
    <property type="term" value="F:DNA-binding transcription factor activity"/>
    <property type="evidence" value="ECO:0007669"/>
    <property type="project" value="InterPro"/>
</dbReference>
<dbReference type="InterPro" id="IPR000835">
    <property type="entry name" value="HTH_MarR-typ"/>
</dbReference>
<dbReference type="PRINTS" id="PR00598">
    <property type="entry name" value="HTHMARR"/>
</dbReference>
<keyword evidence="6" id="KW-1185">Reference proteome</keyword>
<dbReference type="Proteomes" id="UP000249688">
    <property type="component" value="Unassembled WGS sequence"/>
</dbReference>
<feature type="domain" description="HTH marR-type" evidence="4">
    <location>
        <begin position="12"/>
        <end position="145"/>
    </location>
</feature>
<keyword evidence="2" id="KW-0238">DNA-binding</keyword>
<dbReference type="InterPro" id="IPR036390">
    <property type="entry name" value="WH_DNA-bd_sf"/>
</dbReference>
<protein>
    <submittedName>
        <fullName evidence="5">MarR family transcriptional regulator for hemolysin</fullName>
    </submittedName>
</protein>
<dbReference type="PROSITE" id="PS50995">
    <property type="entry name" value="HTH_MARR_2"/>
    <property type="match status" value="1"/>
</dbReference>
<accession>A0A2W7I3L0</accession>
<sequence length="152" mass="16484">MSPALPDPDRLRDGFGSLIATVGRQWRRAVDLRLQPFGLTEATWLPLLHLARAPAPMRQKDLAASLALDSSSVVRLLDGLQGAGLVERREEAGDRRAKTILLTEQGRATVAQVEAVSRQVRQEALAGLDDAALESAARVLRQVSESLRQDAA</sequence>
<dbReference type="PANTHER" id="PTHR33164:SF64">
    <property type="entry name" value="TRANSCRIPTIONAL REGULATOR SLYA"/>
    <property type="match status" value="1"/>
</dbReference>
<dbReference type="Pfam" id="PF12802">
    <property type="entry name" value="MarR_2"/>
    <property type="match status" value="1"/>
</dbReference>
<keyword evidence="1" id="KW-0805">Transcription regulation</keyword>
<dbReference type="AlphaFoldDB" id="A0A2W7I3L0"/>
<evidence type="ECO:0000313" key="5">
    <source>
        <dbReference type="EMBL" id="PZW39825.1"/>
    </source>
</evidence>
<dbReference type="SUPFAM" id="SSF46785">
    <property type="entry name" value="Winged helix' DNA-binding domain"/>
    <property type="match status" value="1"/>
</dbReference>
<dbReference type="Gene3D" id="1.10.10.10">
    <property type="entry name" value="Winged helix-like DNA-binding domain superfamily/Winged helix DNA-binding domain"/>
    <property type="match status" value="1"/>
</dbReference>
<dbReference type="OrthoDB" id="7427954at2"/>
<keyword evidence="3" id="KW-0804">Transcription</keyword>
<evidence type="ECO:0000259" key="4">
    <source>
        <dbReference type="PROSITE" id="PS50995"/>
    </source>
</evidence>
<gene>
    <name evidence="5" type="ORF">C8P66_12728</name>
</gene>